<evidence type="ECO:0000313" key="1">
    <source>
        <dbReference type="EMBL" id="KAK0727587.1"/>
    </source>
</evidence>
<dbReference type="RefSeq" id="XP_060300442.1">
    <property type="nucleotide sequence ID" value="XM_060439423.1"/>
</dbReference>
<accession>A0AA40B4R2</accession>
<reference evidence="1" key="1">
    <citation type="submission" date="2023-06" db="EMBL/GenBank/DDBJ databases">
        <title>Genome-scale phylogeny and comparative genomics of the fungal order Sordariales.</title>
        <authorList>
            <consortium name="Lawrence Berkeley National Laboratory"/>
            <person name="Hensen N."/>
            <person name="Bonometti L."/>
            <person name="Westerberg I."/>
            <person name="Brannstrom I.O."/>
            <person name="Guillou S."/>
            <person name="Cros-Aarteil S."/>
            <person name="Calhoun S."/>
            <person name="Haridas S."/>
            <person name="Kuo A."/>
            <person name="Mondo S."/>
            <person name="Pangilinan J."/>
            <person name="Riley R."/>
            <person name="LaButti K."/>
            <person name="Andreopoulos B."/>
            <person name="Lipzen A."/>
            <person name="Chen C."/>
            <person name="Yanf M."/>
            <person name="Daum C."/>
            <person name="Ng V."/>
            <person name="Clum A."/>
            <person name="Steindorff A."/>
            <person name="Ohm R."/>
            <person name="Martin F."/>
            <person name="Silar P."/>
            <person name="Natvig D."/>
            <person name="Lalanne C."/>
            <person name="Gautier V."/>
            <person name="Ament-velasquez S.L."/>
            <person name="Kruys A."/>
            <person name="Hutchinson M.I."/>
            <person name="Powell A.J."/>
            <person name="Barry K."/>
            <person name="Miller A.N."/>
            <person name="Grigoriev I.V."/>
            <person name="Debuchy R."/>
            <person name="Gladieux P."/>
            <person name="Thoren M.H."/>
            <person name="Johannesson H."/>
        </authorList>
    </citation>
    <scope>NUCLEOTIDE SEQUENCE</scope>
    <source>
        <strain evidence="1">SMH2392-1A</strain>
    </source>
</reference>
<dbReference type="Proteomes" id="UP001172101">
    <property type="component" value="Unassembled WGS sequence"/>
</dbReference>
<dbReference type="AlphaFoldDB" id="A0AA40B4R2"/>
<gene>
    <name evidence="1" type="ORF">B0T26DRAFT_672232</name>
</gene>
<protein>
    <submittedName>
        <fullName evidence="1">Uncharacterized protein</fullName>
    </submittedName>
</protein>
<evidence type="ECO:0000313" key="2">
    <source>
        <dbReference type="Proteomes" id="UP001172101"/>
    </source>
</evidence>
<proteinExistence type="predicted"/>
<name>A0AA40B4R2_9PEZI</name>
<comment type="caution">
    <text evidence="1">The sequence shown here is derived from an EMBL/GenBank/DDBJ whole genome shotgun (WGS) entry which is preliminary data.</text>
</comment>
<organism evidence="1 2">
    <name type="scientific">Lasiosphaeria miniovina</name>
    <dbReference type="NCBI Taxonomy" id="1954250"/>
    <lineage>
        <taxon>Eukaryota</taxon>
        <taxon>Fungi</taxon>
        <taxon>Dikarya</taxon>
        <taxon>Ascomycota</taxon>
        <taxon>Pezizomycotina</taxon>
        <taxon>Sordariomycetes</taxon>
        <taxon>Sordariomycetidae</taxon>
        <taxon>Sordariales</taxon>
        <taxon>Lasiosphaeriaceae</taxon>
        <taxon>Lasiosphaeria</taxon>
    </lineage>
</organism>
<dbReference type="EMBL" id="JAUIRO010000002">
    <property type="protein sequence ID" value="KAK0727587.1"/>
    <property type="molecule type" value="Genomic_DNA"/>
</dbReference>
<keyword evidence="2" id="KW-1185">Reference proteome</keyword>
<sequence length="102" mass="11520">MAEMTLRYLIDDTASSQGPPRRISCDELVPIMVDNGLQPTLPNTVRTVPLPVACAAFVRMAAREKRASRLRTRIFEQLSSVITHSLFDMSYEGDYMEFPPND</sequence>
<dbReference type="GeneID" id="85322693"/>